<dbReference type="InterPro" id="IPR000683">
    <property type="entry name" value="Gfo/Idh/MocA-like_OxRdtase_N"/>
</dbReference>
<dbReference type="SUPFAM" id="SSF51735">
    <property type="entry name" value="NAD(P)-binding Rossmann-fold domains"/>
    <property type="match status" value="1"/>
</dbReference>
<dbReference type="PANTHER" id="PTHR43377">
    <property type="entry name" value="BILIVERDIN REDUCTASE A"/>
    <property type="match status" value="1"/>
</dbReference>
<evidence type="ECO:0000313" key="4">
    <source>
        <dbReference type="EMBL" id="NYD75816.1"/>
    </source>
</evidence>
<dbReference type="Gene3D" id="3.30.360.10">
    <property type="entry name" value="Dihydrodipicolinate Reductase, domain 2"/>
    <property type="match status" value="1"/>
</dbReference>
<evidence type="ECO:0000259" key="3">
    <source>
        <dbReference type="Pfam" id="PF22725"/>
    </source>
</evidence>
<dbReference type="SUPFAM" id="SSF55347">
    <property type="entry name" value="Glyceraldehyde-3-phosphate dehydrogenase-like, C-terminal domain"/>
    <property type="match status" value="1"/>
</dbReference>
<dbReference type="Pfam" id="PF22725">
    <property type="entry name" value="GFO_IDH_MocA_C3"/>
    <property type="match status" value="1"/>
</dbReference>
<dbReference type="RefSeq" id="WP_179457625.1">
    <property type="nucleotide sequence ID" value="NZ_BAAAPX010000001.1"/>
</dbReference>
<reference evidence="4 5" key="1">
    <citation type="submission" date="2020-07" db="EMBL/GenBank/DDBJ databases">
        <title>Sequencing the genomes of 1000 actinobacteria strains.</title>
        <authorList>
            <person name="Klenk H.-P."/>
        </authorList>
    </citation>
    <scope>NUCLEOTIDE SEQUENCE [LARGE SCALE GENOMIC DNA]</scope>
    <source>
        <strain evidence="4 5">DSM 23871</strain>
    </source>
</reference>
<dbReference type="EMBL" id="JACCBJ010000001">
    <property type="protein sequence ID" value="NYD75816.1"/>
    <property type="molecule type" value="Genomic_DNA"/>
</dbReference>
<dbReference type="GO" id="GO:0000166">
    <property type="term" value="F:nucleotide binding"/>
    <property type="evidence" value="ECO:0007669"/>
    <property type="project" value="InterPro"/>
</dbReference>
<dbReference type="Pfam" id="PF01408">
    <property type="entry name" value="GFO_IDH_MocA"/>
    <property type="match status" value="1"/>
</dbReference>
<evidence type="ECO:0000256" key="1">
    <source>
        <dbReference type="ARBA" id="ARBA00023027"/>
    </source>
</evidence>
<dbReference type="InterPro" id="IPR051450">
    <property type="entry name" value="Gfo/Idh/MocA_Oxidoreductases"/>
</dbReference>
<keyword evidence="5" id="KW-1185">Reference proteome</keyword>
<dbReference type="Proteomes" id="UP000589620">
    <property type="component" value="Unassembled WGS sequence"/>
</dbReference>
<keyword evidence="1" id="KW-0520">NAD</keyword>
<feature type="domain" description="GFO/IDH/MocA-like oxidoreductase" evidence="3">
    <location>
        <begin position="139"/>
        <end position="266"/>
    </location>
</feature>
<dbReference type="InterPro" id="IPR055170">
    <property type="entry name" value="GFO_IDH_MocA-like_dom"/>
</dbReference>
<organism evidence="4 5">
    <name type="scientific">Leifsonia soli</name>
    <dbReference type="NCBI Taxonomy" id="582665"/>
    <lineage>
        <taxon>Bacteria</taxon>
        <taxon>Bacillati</taxon>
        <taxon>Actinomycetota</taxon>
        <taxon>Actinomycetes</taxon>
        <taxon>Micrococcales</taxon>
        <taxon>Microbacteriaceae</taxon>
        <taxon>Leifsonia</taxon>
    </lineage>
</organism>
<evidence type="ECO:0000313" key="5">
    <source>
        <dbReference type="Proteomes" id="UP000589620"/>
    </source>
</evidence>
<dbReference type="InterPro" id="IPR036291">
    <property type="entry name" value="NAD(P)-bd_dom_sf"/>
</dbReference>
<feature type="domain" description="Gfo/Idh/MocA-like oxidoreductase N-terminal" evidence="2">
    <location>
        <begin position="48"/>
        <end position="130"/>
    </location>
</feature>
<comment type="caution">
    <text evidence="4">The sequence shown here is derived from an EMBL/GenBank/DDBJ whole genome shotgun (WGS) entry which is preliminary data.</text>
</comment>
<dbReference type="PANTHER" id="PTHR43377:SF1">
    <property type="entry name" value="BILIVERDIN REDUCTASE A"/>
    <property type="match status" value="1"/>
</dbReference>
<protein>
    <submittedName>
        <fullName evidence="4">Putative dehydrogenase</fullName>
    </submittedName>
</protein>
<sequence>MTPAPLKIAIASFAHVHAAGYAAELLRRPGVEVLASDPDGASAPDDAPRGIELAAGLGVDYVDTYDELFAWGPDAIVVTTENARHRSVVERAAAAGVHVLCEKPLATTLDDAEAMVAACEAAGVLLMVAYPVRFAPQFDALRARLDAGVLGEPFAIVGTNNGKIPDSRAWFTDPELAGGGSLVDHVVHCADLIDALTDGLPARTVYAVSNRLLHAERGVAAETGGLATITYENGLIATIDCSWSQPSGAPNWGGVSLEVSGTLGSMRIDPFAERVAGYRQDGALWMGYATDTDALMLDRFLGAVRDVLGGEGSAVPQPDGRVGIRTLQIVDAARRSAREGRPVAVTPVAEAAR</sequence>
<dbReference type="Gene3D" id="3.40.50.720">
    <property type="entry name" value="NAD(P)-binding Rossmann-like Domain"/>
    <property type="match status" value="1"/>
</dbReference>
<proteinExistence type="predicted"/>
<gene>
    <name evidence="4" type="ORF">BJ963_003335</name>
</gene>
<accession>A0A852T2E7</accession>
<name>A0A852T2E7_9MICO</name>
<dbReference type="AlphaFoldDB" id="A0A852T2E7"/>
<evidence type="ECO:0000259" key="2">
    <source>
        <dbReference type="Pfam" id="PF01408"/>
    </source>
</evidence>